<dbReference type="EMBL" id="JBDJNQ010000007">
    <property type="protein sequence ID" value="MEN5378614.1"/>
    <property type="molecule type" value="Genomic_DNA"/>
</dbReference>
<name>A0ABV0BUZ3_9SPHI</name>
<keyword evidence="2" id="KW-1185">Reference proteome</keyword>
<evidence type="ECO:0008006" key="3">
    <source>
        <dbReference type="Google" id="ProtNLM"/>
    </source>
</evidence>
<gene>
    <name evidence="1" type="ORF">ABE541_15230</name>
</gene>
<proteinExistence type="predicted"/>
<evidence type="ECO:0000313" key="2">
    <source>
        <dbReference type="Proteomes" id="UP001409291"/>
    </source>
</evidence>
<sequence length="779" mass="90650">MQSALFTIINEEEDQFPEIETHLSFDPFLNYLKRKGENEISIKKNFLSSVLKDFNQAFAKYGPLDKHNIHQFENEFRLIHASLNPVLQDDEDTYWALGFPLGQKICFGTDKFYALLEQYRCDNQLALAHDSVGFSEKIQMLYSFILERLYGIKSAKHFEIIHSFIDALTGLQKYYRINIDHTFVDVKVIGNLPVFDRIKVIDEFSKTLNFEIIKTLIPLNKIKMDGFSILTVTDITEQQALENIKNIIIRGIDEADSYGHVIMALRTLAGNPAIEFSLLPFFKLNNKVVFDFKEKKTSALLDLLKINKGSEQRIQELLDEFIKQPQILVFSKDFPIEDKTMSFLWERLKDLGIVNYALIPIAHNKEIVGVIEVFTKTDAVLDEQILARIFSASTLLAQLLKDEIVEFQTKINEVIKEKFTSLQSAVQWKFNQEAWEYLQRIEQDKPKPIVGDIKFEQIYPLYGAIDIRNSTIERNKAAFQDMIVQLELLENVLIQLKHLNSIVILDEMIFNCRRWLQEINEELMDSMQIQLNDFFNQNVAEVLTYFKENLKESHPIIAAYENAIHPLNGVVYKNRNVLEKSIRLINSGISGYLELFEKELQNSYPCYFEKFRSDGIEYDIYIGQSIAPDKKFNEIYLKNIRLWQLTSMAAIAKITHSLLDQMEKRLLTTQLIFVNATLIDINFRTDEHRFDVEGAYNIRYQIIKKRIDKVTIKGSNERLTQPGKIAIVYFTKREEKEYLGYIQYLQKSGSLLDDLEELELEELQGVKGLQALRIGINLA</sequence>
<evidence type="ECO:0000313" key="1">
    <source>
        <dbReference type="EMBL" id="MEN5378614.1"/>
    </source>
</evidence>
<organism evidence="1 2">
    <name type="scientific">Sphingobacterium kitahiroshimense</name>
    <dbReference type="NCBI Taxonomy" id="470446"/>
    <lineage>
        <taxon>Bacteria</taxon>
        <taxon>Pseudomonadati</taxon>
        <taxon>Bacteroidota</taxon>
        <taxon>Sphingobacteriia</taxon>
        <taxon>Sphingobacteriales</taxon>
        <taxon>Sphingobacteriaceae</taxon>
        <taxon>Sphingobacterium</taxon>
    </lineage>
</organism>
<accession>A0ABV0BUZ3</accession>
<protein>
    <recommendedName>
        <fullName evidence="3">GAF domain-containing protein</fullName>
    </recommendedName>
</protein>
<reference evidence="1 2" key="1">
    <citation type="submission" date="2024-04" db="EMBL/GenBank/DDBJ databases">
        <title>WGS of bacteria from Torrens River.</title>
        <authorList>
            <person name="Wyrsch E.R."/>
            <person name="Drigo B."/>
        </authorList>
    </citation>
    <scope>NUCLEOTIDE SEQUENCE [LARGE SCALE GENOMIC DNA]</scope>
    <source>
        <strain evidence="1 2">TWI391</strain>
    </source>
</reference>
<dbReference type="Proteomes" id="UP001409291">
    <property type="component" value="Unassembled WGS sequence"/>
</dbReference>
<comment type="caution">
    <text evidence="1">The sequence shown here is derived from an EMBL/GenBank/DDBJ whole genome shotgun (WGS) entry which is preliminary data.</text>
</comment>
<dbReference type="RefSeq" id="WP_339424291.1">
    <property type="nucleotide sequence ID" value="NZ_JBDJLH010000002.1"/>
</dbReference>